<dbReference type="PROSITE" id="PS00688">
    <property type="entry name" value="SIGMA54_INTERACT_3"/>
    <property type="match status" value="1"/>
</dbReference>
<evidence type="ECO:0000256" key="7">
    <source>
        <dbReference type="ARBA" id="ARBA00023015"/>
    </source>
</evidence>
<dbReference type="Pfam" id="PF00158">
    <property type="entry name" value="Sigma54_activat"/>
    <property type="match status" value="1"/>
</dbReference>
<dbReference type="RefSeq" id="WP_203472561.1">
    <property type="nucleotide sequence ID" value="NZ_AP022873.1"/>
</dbReference>
<evidence type="ECO:0000259" key="12">
    <source>
        <dbReference type="PROSITE" id="PS50045"/>
    </source>
</evidence>
<dbReference type="Gene3D" id="3.40.50.300">
    <property type="entry name" value="P-loop containing nucleotide triphosphate hydrolases"/>
    <property type="match status" value="1"/>
</dbReference>
<accession>A0A7G1H3P8</accession>
<keyword evidence="8" id="KW-0238">DNA-binding</keyword>
<keyword evidence="15" id="KW-1185">Reference proteome</keyword>
<dbReference type="GO" id="GO:0000160">
    <property type="term" value="P:phosphorelay signal transduction system"/>
    <property type="evidence" value="ECO:0007669"/>
    <property type="project" value="UniProtKB-KW"/>
</dbReference>
<sequence length="448" mass="51018">MAERILIVEDEETLCASLKRVFLRDGYEVETADNAELALEILDKDIYDIVITDIILPGINGIELLKRIKEKFPEHVVIIITAYASLETAVEALRAGAYDYVVKPIIHEEIKQIVKNALRQKSLHVENILLKKQIKRHYDFSKIIGESNIMQQIINEVKKISDARSNVLLLGETGTGKELIARAIHFNSNRADKPFLPINCSAIPENLLESELFGHVKGAFTGAITSKKGLFEEANGGTIFLDEIGDLSPSLQSKLLRAIEDHEIRPVGGTQGIKVNIRFISATNKNIEDAVKYGSFREDLFYRINVITIKLPPLRERREDIDLLAKYFLQKYSSELGKPINSIDKEALEMLKTYHWPGNIRELQNIIERAILIAENGIIKAEHLPDGIKAKDPFTLSAINDKLSIEDYTKKFIQRYQNEFNEQQLADMLGITRKSLWEKRKKWGITRE</sequence>
<dbReference type="EMBL" id="AP022873">
    <property type="protein sequence ID" value="BCB97434.1"/>
    <property type="molecule type" value="Genomic_DNA"/>
</dbReference>
<feature type="modified residue" description="4-aspartylphosphate" evidence="11">
    <location>
        <position position="53"/>
    </location>
</feature>
<evidence type="ECO:0000259" key="13">
    <source>
        <dbReference type="PROSITE" id="PS50110"/>
    </source>
</evidence>
<dbReference type="SMART" id="SM00382">
    <property type="entry name" value="AAA"/>
    <property type="match status" value="1"/>
</dbReference>
<dbReference type="GO" id="GO:0005524">
    <property type="term" value="F:ATP binding"/>
    <property type="evidence" value="ECO:0007669"/>
    <property type="project" value="UniProtKB-KW"/>
</dbReference>
<keyword evidence="5" id="KW-0067">ATP-binding</keyword>
<reference evidence="14 15" key="1">
    <citation type="submission" date="2020-03" db="EMBL/GenBank/DDBJ databases">
        <title>Complete genome sequences of two sulfur-disproportionating bacterial strains T55J and Mzg5.</title>
        <authorList>
            <person name="Umezawa K."/>
            <person name="Kojima H."/>
            <person name="Kato Y."/>
            <person name="Fukui M."/>
        </authorList>
    </citation>
    <scope>NUCLEOTIDE SEQUENCE [LARGE SCALE GENOMIC DNA]</scope>
    <source>
        <strain evidence="14 15">T55J</strain>
    </source>
</reference>
<dbReference type="KEGG" id="dtp:JZK55_23560"/>
<feature type="domain" description="Response regulatory" evidence="13">
    <location>
        <begin position="4"/>
        <end position="118"/>
    </location>
</feature>
<organism evidence="14 15">
    <name type="scientific">Dissulfurispira thermophila</name>
    <dbReference type="NCBI Taxonomy" id="2715679"/>
    <lineage>
        <taxon>Bacteria</taxon>
        <taxon>Pseudomonadati</taxon>
        <taxon>Nitrospirota</taxon>
        <taxon>Thermodesulfovibrionia</taxon>
        <taxon>Thermodesulfovibrionales</taxon>
        <taxon>Dissulfurispiraceae</taxon>
        <taxon>Dissulfurispira</taxon>
    </lineage>
</organism>
<name>A0A7G1H3P8_9BACT</name>
<evidence type="ECO:0000256" key="5">
    <source>
        <dbReference type="ARBA" id="ARBA00022840"/>
    </source>
</evidence>
<dbReference type="GO" id="GO:0006355">
    <property type="term" value="P:regulation of DNA-templated transcription"/>
    <property type="evidence" value="ECO:0007669"/>
    <property type="project" value="InterPro"/>
</dbReference>
<dbReference type="InterPro" id="IPR058031">
    <property type="entry name" value="AAA_lid_NorR"/>
</dbReference>
<evidence type="ECO:0000256" key="8">
    <source>
        <dbReference type="ARBA" id="ARBA00023125"/>
    </source>
</evidence>
<dbReference type="FunFam" id="3.40.50.300:FF:000006">
    <property type="entry name" value="DNA-binding transcriptional regulator NtrC"/>
    <property type="match status" value="1"/>
</dbReference>
<dbReference type="InterPro" id="IPR027417">
    <property type="entry name" value="P-loop_NTPase"/>
</dbReference>
<dbReference type="InterPro" id="IPR009057">
    <property type="entry name" value="Homeodomain-like_sf"/>
</dbReference>
<evidence type="ECO:0000313" key="15">
    <source>
        <dbReference type="Proteomes" id="UP000516360"/>
    </source>
</evidence>
<dbReference type="Pfam" id="PF25601">
    <property type="entry name" value="AAA_lid_14"/>
    <property type="match status" value="1"/>
</dbReference>
<evidence type="ECO:0000313" key="14">
    <source>
        <dbReference type="EMBL" id="BCB97434.1"/>
    </source>
</evidence>
<dbReference type="GO" id="GO:0043565">
    <property type="term" value="F:sequence-specific DNA binding"/>
    <property type="evidence" value="ECO:0007669"/>
    <property type="project" value="InterPro"/>
</dbReference>
<dbReference type="PANTHER" id="PTHR32071:SF57">
    <property type="entry name" value="C4-DICARBOXYLATE TRANSPORT TRANSCRIPTIONAL REGULATORY PROTEIN DCTD"/>
    <property type="match status" value="1"/>
</dbReference>
<dbReference type="FunFam" id="3.40.50.2300:FF:000018">
    <property type="entry name" value="DNA-binding transcriptional regulator NtrC"/>
    <property type="match status" value="1"/>
</dbReference>
<dbReference type="CDD" id="cd00009">
    <property type="entry name" value="AAA"/>
    <property type="match status" value="1"/>
</dbReference>
<keyword evidence="9" id="KW-0010">Activator</keyword>
<comment type="subcellular location">
    <subcellularLocation>
        <location evidence="1">Cytoplasm</location>
    </subcellularLocation>
</comment>
<keyword evidence="2" id="KW-0963">Cytoplasm</keyword>
<keyword evidence="7" id="KW-0805">Transcription regulation</keyword>
<dbReference type="SUPFAM" id="SSF52172">
    <property type="entry name" value="CheY-like"/>
    <property type="match status" value="1"/>
</dbReference>
<dbReference type="InterPro" id="IPR025944">
    <property type="entry name" value="Sigma_54_int_dom_CS"/>
</dbReference>
<dbReference type="Pfam" id="PF00072">
    <property type="entry name" value="Response_reg"/>
    <property type="match status" value="1"/>
</dbReference>
<dbReference type="InterPro" id="IPR025662">
    <property type="entry name" value="Sigma_54_int_dom_ATP-bd_1"/>
</dbReference>
<keyword evidence="6" id="KW-0902">Two-component regulatory system</keyword>
<dbReference type="AlphaFoldDB" id="A0A7G1H3P8"/>
<dbReference type="PROSITE" id="PS50045">
    <property type="entry name" value="SIGMA54_INTERACT_4"/>
    <property type="match status" value="1"/>
</dbReference>
<evidence type="ECO:0000256" key="10">
    <source>
        <dbReference type="ARBA" id="ARBA00023163"/>
    </source>
</evidence>
<evidence type="ECO:0000256" key="9">
    <source>
        <dbReference type="ARBA" id="ARBA00023159"/>
    </source>
</evidence>
<dbReference type="Proteomes" id="UP000516360">
    <property type="component" value="Chromosome"/>
</dbReference>
<dbReference type="SUPFAM" id="SSF46689">
    <property type="entry name" value="Homeodomain-like"/>
    <property type="match status" value="1"/>
</dbReference>
<gene>
    <name evidence="14" type="ORF">JZK55_23560</name>
</gene>
<dbReference type="GO" id="GO:0005737">
    <property type="term" value="C:cytoplasm"/>
    <property type="evidence" value="ECO:0007669"/>
    <property type="project" value="UniProtKB-SubCell"/>
</dbReference>
<keyword evidence="3 11" id="KW-0597">Phosphoprotein</keyword>
<keyword evidence="10" id="KW-0804">Transcription</keyword>
<protein>
    <submittedName>
        <fullName evidence="14">Acetoacetate metabolism regulatory protein AtoC</fullName>
    </submittedName>
</protein>
<dbReference type="PROSITE" id="PS00675">
    <property type="entry name" value="SIGMA54_INTERACT_1"/>
    <property type="match status" value="1"/>
</dbReference>
<evidence type="ECO:0000256" key="1">
    <source>
        <dbReference type="ARBA" id="ARBA00004496"/>
    </source>
</evidence>
<evidence type="ECO:0000256" key="2">
    <source>
        <dbReference type="ARBA" id="ARBA00022490"/>
    </source>
</evidence>
<dbReference type="InterPro" id="IPR002078">
    <property type="entry name" value="Sigma_54_int"/>
</dbReference>
<dbReference type="InterPro" id="IPR025943">
    <property type="entry name" value="Sigma_54_int_dom_ATP-bd_2"/>
</dbReference>
<evidence type="ECO:0000256" key="6">
    <source>
        <dbReference type="ARBA" id="ARBA00023012"/>
    </source>
</evidence>
<feature type="domain" description="Sigma-54 factor interaction" evidence="12">
    <location>
        <begin position="143"/>
        <end position="372"/>
    </location>
</feature>
<evidence type="ECO:0000256" key="3">
    <source>
        <dbReference type="ARBA" id="ARBA00022553"/>
    </source>
</evidence>
<dbReference type="SUPFAM" id="SSF52540">
    <property type="entry name" value="P-loop containing nucleoside triphosphate hydrolases"/>
    <property type="match status" value="1"/>
</dbReference>
<dbReference type="InterPro" id="IPR003593">
    <property type="entry name" value="AAA+_ATPase"/>
</dbReference>
<dbReference type="PROSITE" id="PS00676">
    <property type="entry name" value="SIGMA54_INTERACT_2"/>
    <property type="match status" value="1"/>
</dbReference>
<dbReference type="Gene3D" id="1.10.8.60">
    <property type="match status" value="1"/>
</dbReference>
<evidence type="ECO:0000256" key="4">
    <source>
        <dbReference type="ARBA" id="ARBA00022741"/>
    </source>
</evidence>
<proteinExistence type="predicted"/>
<dbReference type="PROSITE" id="PS50110">
    <property type="entry name" value="RESPONSE_REGULATORY"/>
    <property type="match status" value="1"/>
</dbReference>
<dbReference type="PANTHER" id="PTHR32071">
    <property type="entry name" value="TRANSCRIPTIONAL REGULATORY PROTEIN"/>
    <property type="match status" value="1"/>
</dbReference>
<keyword evidence="4" id="KW-0547">Nucleotide-binding</keyword>
<evidence type="ECO:0000256" key="11">
    <source>
        <dbReference type="PROSITE-ProRule" id="PRU00169"/>
    </source>
</evidence>
<dbReference type="Gene3D" id="3.40.50.2300">
    <property type="match status" value="1"/>
</dbReference>
<dbReference type="SMART" id="SM00448">
    <property type="entry name" value="REC"/>
    <property type="match status" value="1"/>
</dbReference>
<dbReference type="FunFam" id="1.10.8.60:FF:000014">
    <property type="entry name" value="DNA-binding transcriptional regulator NtrC"/>
    <property type="match status" value="1"/>
</dbReference>
<dbReference type="InterPro" id="IPR011006">
    <property type="entry name" value="CheY-like_superfamily"/>
</dbReference>
<dbReference type="InterPro" id="IPR001789">
    <property type="entry name" value="Sig_transdc_resp-reg_receiver"/>
</dbReference>